<sequence>MSLIAIADTNALYRLLDPRLAGHEAHKKVLSTISHLIVSPFALARLDYLITTKAGADKALTAARFIERNVAFRLLPDDT</sequence>
<evidence type="ECO:0000313" key="1">
    <source>
        <dbReference type="EMBL" id="GGZ65988.1"/>
    </source>
</evidence>
<evidence type="ECO:0008006" key="3">
    <source>
        <dbReference type="Google" id="ProtNLM"/>
    </source>
</evidence>
<reference evidence="2" key="1">
    <citation type="journal article" date="2019" name="Int. J. Syst. Evol. Microbiol.">
        <title>The Global Catalogue of Microorganisms (GCM) 10K type strain sequencing project: providing services to taxonomists for standard genome sequencing and annotation.</title>
        <authorList>
            <consortium name="The Broad Institute Genomics Platform"/>
            <consortium name="The Broad Institute Genome Sequencing Center for Infectious Disease"/>
            <person name="Wu L."/>
            <person name="Ma J."/>
        </authorList>
    </citation>
    <scope>NUCLEOTIDE SEQUENCE [LARGE SCALE GENOMIC DNA]</scope>
    <source>
        <strain evidence="2">JCM 4602</strain>
    </source>
</reference>
<dbReference type="EMBL" id="BMUW01000009">
    <property type="protein sequence ID" value="GGZ65988.1"/>
    <property type="molecule type" value="Genomic_DNA"/>
</dbReference>
<accession>A0ABQ3C317</accession>
<dbReference type="Proteomes" id="UP000624183">
    <property type="component" value="Unassembled WGS sequence"/>
</dbReference>
<name>A0ABQ3C317_9ACTN</name>
<organism evidence="1 2">
    <name type="scientific">Streptomyces rubiginosohelvolus</name>
    <dbReference type="NCBI Taxonomy" id="67362"/>
    <lineage>
        <taxon>Bacteria</taxon>
        <taxon>Bacillati</taxon>
        <taxon>Actinomycetota</taxon>
        <taxon>Actinomycetes</taxon>
        <taxon>Kitasatosporales</taxon>
        <taxon>Streptomycetaceae</taxon>
        <taxon>Streptomyces</taxon>
    </lineage>
</organism>
<evidence type="ECO:0000313" key="2">
    <source>
        <dbReference type="Proteomes" id="UP000624183"/>
    </source>
</evidence>
<proteinExistence type="predicted"/>
<keyword evidence="2" id="KW-1185">Reference proteome</keyword>
<protein>
    <recommendedName>
        <fullName evidence="3">PIN domain-containing protein</fullName>
    </recommendedName>
</protein>
<gene>
    <name evidence="1" type="ORF">GCM10010328_46110</name>
</gene>
<comment type="caution">
    <text evidence="1">The sequence shown here is derived from an EMBL/GenBank/DDBJ whole genome shotgun (WGS) entry which is preliminary data.</text>
</comment>